<evidence type="ECO:0000256" key="1">
    <source>
        <dbReference type="SAM" id="MobiDB-lite"/>
    </source>
</evidence>
<feature type="signal peptide" evidence="2">
    <location>
        <begin position="1"/>
        <end position="25"/>
    </location>
</feature>
<feature type="region of interest" description="Disordered" evidence="1">
    <location>
        <begin position="140"/>
        <end position="160"/>
    </location>
</feature>
<dbReference type="EMBL" id="CZPZ01000035">
    <property type="protein sequence ID" value="CUS39540.1"/>
    <property type="molecule type" value="Genomic_DNA"/>
</dbReference>
<feature type="chain" id="PRO_5006624267" description="PRC-barrel domain-containing protein" evidence="2">
    <location>
        <begin position="26"/>
        <end position="265"/>
    </location>
</feature>
<sequence>MKRSQRMSYMMIVMGMLAMPNWVSAEGSPGDVDPGQKMNQPKSSVEKQATDMTGGRQGVVGHYDVVPVRRGELVDEKGKHLDQIVKNKKGETLGTIEKLLKDTKTGKIEYAVLELEDTKYQLPLQWSQFKHEGSNLTLNATKNDLRPSNSSIHSKDMSPDVSHYMEEINKVRSQPKAKSGDSTAGGTDRPAAAGPMGESAVGGQGPSGTRALPPGPAPGHEGDQSQTGGPGAPGLPFNSVGGFGSSGPPPGPAPGYEGGHPSSKR</sequence>
<dbReference type="SUPFAM" id="SSF50346">
    <property type="entry name" value="PRC-barrel domain"/>
    <property type="match status" value="1"/>
</dbReference>
<keyword evidence="4" id="KW-1185">Reference proteome</keyword>
<reference evidence="4" key="1">
    <citation type="submission" date="2015-10" db="EMBL/GenBank/DDBJ databases">
        <authorList>
            <person name="Luecker S."/>
            <person name="Luecker S."/>
        </authorList>
    </citation>
    <scope>NUCLEOTIDE SEQUENCE [LARGE SCALE GENOMIC DNA]</scope>
</reference>
<accession>A0A0S4LU57</accession>
<evidence type="ECO:0000313" key="4">
    <source>
        <dbReference type="Proteomes" id="UP000198736"/>
    </source>
</evidence>
<proteinExistence type="predicted"/>
<dbReference type="STRING" id="1742973.COMA2_80043"/>
<evidence type="ECO:0000313" key="3">
    <source>
        <dbReference type="EMBL" id="CUS39540.1"/>
    </source>
</evidence>
<name>A0A0S4LU57_9BACT</name>
<organism evidence="3 4">
    <name type="scientific">Candidatus Nitrospira nitrificans</name>
    <dbReference type="NCBI Taxonomy" id="1742973"/>
    <lineage>
        <taxon>Bacteria</taxon>
        <taxon>Pseudomonadati</taxon>
        <taxon>Nitrospirota</taxon>
        <taxon>Nitrospiria</taxon>
        <taxon>Nitrospirales</taxon>
        <taxon>Nitrospiraceae</taxon>
        <taxon>Nitrospira</taxon>
    </lineage>
</organism>
<feature type="region of interest" description="Disordered" evidence="1">
    <location>
        <begin position="172"/>
        <end position="265"/>
    </location>
</feature>
<evidence type="ECO:0008006" key="5">
    <source>
        <dbReference type="Google" id="ProtNLM"/>
    </source>
</evidence>
<gene>
    <name evidence="3" type="ORF">COMA2_80043</name>
</gene>
<dbReference type="Proteomes" id="UP000198736">
    <property type="component" value="Unassembled WGS sequence"/>
</dbReference>
<feature type="compositionally biased region" description="Polar residues" evidence="1">
    <location>
        <begin position="140"/>
        <end position="152"/>
    </location>
</feature>
<protein>
    <recommendedName>
        <fullName evidence="5">PRC-barrel domain-containing protein</fullName>
    </recommendedName>
</protein>
<keyword evidence="2" id="KW-0732">Signal</keyword>
<dbReference type="InterPro" id="IPR011033">
    <property type="entry name" value="PRC_barrel-like_sf"/>
</dbReference>
<dbReference type="Gene3D" id="2.30.30.240">
    <property type="entry name" value="PRC-barrel domain"/>
    <property type="match status" value="1"/>
</dbReference>
<feature type="region of interest" description="Disordered" evidence="1">
    <location>
        <begin position="27"/>
        <end position="58"/>
    </location>
</feature>
<dbReference type="AlphaFoldDB" id="A0A0S4LU57"/>
<evidence type="ECO:0000256" key="2">
    <source>
        <dbReference type="SAM" id="SignalP"/>
    </source>
</evidence>